<dbReference type="InterPro" id="IPR012296">
    <property type="entry name" value="Nuclease_put_TT1808"/>
</dbReference>
<evidence type="ECO:0000313" key="3">
    <source>
        <dbReference type="Proteomes" id="UP000035425"/>
    </source>
</evidence>
<dbReference type="SUPFAM" id="SSF52980">
    <property type="entry name" value="Restriction endonuclease-like"/>
    <property type="match status" value="1"/>
</dbReference>
<evidence type="ECO:0000313" key="2">
    <source>
        <dbReference type="EMBL" id="KLL12130.1"/>
    </source>
</evidence>
<dbReference type="Proteomes" id="UP000035425">
    <property type="component" value="Unassembled WGS sequence"/>
</dbReference>
<dbReference type="RefSeq" id="WP_047222221.1">
    <property type="nucleotide sequence ID" value="NZ_JWIO01000007.1"/>
</dbReference>
<dbReference type="EMBL" id="JWIO01000007">
    <property type="protein sequence ID" value="KLL12130.1"/>
    <property type="molecule type" value="Genomic_DNA"/>
</dbReference>
<dbReference type="PANTHER" id="PTHR35400">
    <property type="entry name" value="SLR1083 PROTEIN"/>
    <property type="match status" value="1"/>
</dbReference>
<dbReference type="Pfam" id="PF05685">
    <property type="entry name" value="Uma2"/>
    <property type="match status" value="1"/>
</dbReference>
<organism evidence="2 3">
    <name type="scientific">Protofrankia coriariae</name>
    <dbReference type="NCBI Taxonomy" id="1562887"/>
    <lineage>
        <taxon>Bacteria</taxon>
        <taxon>Bacillati</taxon>
        <taxon>Actinomycetota</taxon>
        <taxon>Actinomycetes</taxon>
        <taxon>Frankiales</taxon>
        <taxon>Frankiaceae</taxon>
        <taxon>Protofrankia</taxon>
    </lineage>
</organism>
<evidence type="ECO:0000259" key="1">
    <source>
        <dbReference type="Pfam" id="PF05685"/>
    </source>
</evidence>
<accession>A0ABR5F5X7</accession>
<dbReference type="CDD" id="cd06260">
    <property type="entry name" value="DUF820-like"/>
    <property type="match status" value="1"/>
</dbReference>
<dbReference type="InterPro" id="IPR008538">
    <property type="entry name" value="Uma2"/>
</dbReference>
<comment type="caution">
    <text evidence="2">The sequence shown here is derived from an EMBL/GenBank/DDBJ whole genome shotgun (WGS) entry which is preliminary data.</text>
</comment>
<keyword evidence="3" id="KW-1185">Reference proteome</keyword>
<feature type="domain" description="Putative restriction endonuclease" evidence="1">
    <location>
        <begin position="16"/>
        <end position="176"/>
    </location>
</feature>
<dbReference type="Gene3D" id="3.90.1570.10">
    <property type="entry name" value="tt1808, chain A"/>
    <property type="match status" value="1"/>
</dbReference>
<name>A0ABR5F5X7_9ACTN</name>
<dbReference type="InterPro" id="IPR011335">
    <property type="entry name" value="Restrct_endonuc-II-like"/>
</dbReference>
<dbReference type="PANTHER" id="PTHR35400:SF3">
    <property type="entry name" value="SLL1072 PROTEIN"/>
    <property type="match status" value="1"/>
</dbReference>
<gene>
    <name evidence="2" type="ORF">FrCorBMG51_06655</name>
</gene>
<proteinExistence type="predicted"/>
<reference evidence="2 3" key="1">
    <citation type="submission" date="2014-12" db="EMBL/GenBank/DDBJ databases">
        <title>Frankia sp. BMG5.1 draft genome.</title>
        <authorList>
            <person name="Gtari M."/>
            <person name="Ghodhbane-Gtari F."/>
            <person name="Nouioui I."/>
            <person name="Ktari A."/>
            <person name="Hezbri K."/>
            <person name="Mimouni W."/>
            <person name="Sbissi I."/>
            <person name="Ayari A."/>
            <person name="Yamanaka T."/>
            <person name="Normand P."/>
            <person name="Tisa L.S."/>
            <person name="Boudabous A."/>
        </authorList>
    </citation>
    <scope>NUCLEOTIDE SEQUENCE [LARGE SCALE GENOMIC DNA]</scope>
    <source>
        <strain evidence="2 3">BMG5.1</strain>
    </source>
</reference>
<sequence>MSEPLIAIPPGSWTTDDLDELPVSNHRYELTGGALSVSPSPSNLHQALRARLFAALEDVTPEPFALAMAVDIRFGRQLTRVPDLMVIRSDEPARHWFSPAEVVVAIEIESPGNHVEDRTTKPALYARFGIPHYWRIEPAPPRVTTYQPGPGGAYVATGSGQRLTVTEPFPVDLDLTALLPRWAR</sequence>
<protein>
    <recommendedName>
        <fullName evidence="1">Putative restriction endonuclease domain-containing protein</fullName>
    </recommendedName>
</protein>